<dbReference type="Proteomes" id="UP000231932">
    <property type="component" value="Chromosome"/>
</dbReference>
<keyword evidence="2" id="KW-0479">Metal-binding</keyword>
<keyword evidence="1" id="KW-0001">2Fe-2S</keyword>
<protein>
    <submittedName>
        <fullName evidence="6">Iron-binding protein</fullName>
    </submittedName>
</protein>
<dbReference type="Pfam" id="PF09360">
    <property type="entry name" value="zf-CDGSH"/>
    <property type="match status" value="1"/>
</dbReference>
<dbReference type="Gene3D" id="3.40.5.90">
    <property type="entry name" value="CDGSH iron-sulfur domain, mitoNEET-type"/>
    <property type="match status" value="1"/>
</dbReference>
<evidence type="ECO:0000256" key="4">
    <source>
        <dbReference type="ARBA" id="ARBA00023014"/>
    </source>
</evidence>
<proteinExistence type="predicted"/>
<evidence type="ECO:0000313" key="6">
    <source>
        <dbReference type="EMBL" id="ATY84054.1"/>
    </source>
</evidence>
<evidence type="ECO:0000259" key="5">
    <source>
        <dbReference type="SMART" id="SM00704"/>
    </source>
</evidence>
<reference evidence="7" key="1">
    <citation type="submission" date="2017-11" db="EMBL/GenBank/DDBJ databases">
        <title>Complete Genome Sequence of Kyrpidia sp. Strain EA-1, a thermophilic, hydrogen-oxidizing Bacterium, isolated from the Azores.</title>
        <authorList>
            <person name="Reiner J.E."/>
            <person name="Lapp C.J."/>
            <person name="Bunk B."/>
            <person name="Gescher J."/>
        </authorList>
    </citation>
    <scope>NUCLEOTIDE SEQUENCE [LARGE SCALE GENOMIC DNA]</scope>
    <source>
        <strain evidence="7">EA-1</strain>
    </source>
</reference>
<dbReference type="InterPro" id="IPR042216">
    <property type="entry name" value="MitoNEET_CISD"/>
</dbReference>
<feature type="domain" description="Iron-binding zinc finger CDGSH type" evidence="5">
    <location>
        <begin position="23"/>
        <end position="62"/>
    </location>
</feature>
<dbReference type="OrthoDB" id="9795032at2"/>
<dbReference type="KEGG" id="kyr:CVV65_03050"/>
<dbReference type="GO" id="GO:0046872">
    <property type="term" value="F:metal ion binding"/>
    <property type="evidence" value="ECO:0007669"/>
    <property type="project" value="UniProtKB-KW"/>
</dbReference>
<evidence type="ECO:0000256" key="3">
    <source>
        <dbReference type="ARBA" id="ARBA00023004"/>
    </source>
</evidence>
<dbReference type="InterPro" id="IPR018967">
    <property type="entry name" value="FeS-contain_CDGSH-typ"/>
</dbReference>
<dbReference type="EMBL" id="CP024955">
    <property type="protein sequence ID" value="ATY84054.1"/>
    <property type="molecule type" value="Genomic_DNA"/>
</dbReference>
<evidence type="ECO:0000313" key="7">
    <source>
        <dbReference type="Proteomes" id="UP000231932"/>
    </source>
</evidence>
<gene>
    <name evidence="6" type="ORF">CVV65_03050</name>
</gene>
<evidence type="ECO:0000256" key="2">
    <source>
        <dbReference type="ARBA" id="ARBA00022723"/>
    </source>
</evidence>
<dbReference type="AlphaFoldDB" id="A0A2K8N3K7"/>
<keyword evidence="4" id="KW-0411">Iron-sulfur</keyword>
<evidence type="ECO:0000256" key="1">
    <source>
        <dbReference type="ARBA" id="ARBA00022714"/>
    </source>
</evidence>
<organism evidence="6 7">
    <name type="scientific">Kyrpidia spormannii</name>
    <dbReference type="NCBI Taxonomy" id="2055160"/>
    <lineage>
        <taxon>Bacteria</taxon>
        <taxon>Bacillati</taxon>
        <taxon>Bacillota</taxon>
        <taxon>Bacilli</taxon>
        <taxon>Bacillales</taxon>
        <taxon>Alicyclobacillaceae</taxon>
        <taxon>Kyrpidia</taxon>
    </lineage>
</organism>
<accession>A0A2K8N3K7</accession>
<keyword evidence="3" id="KW-0408">Iron</keyword>
<dbReference type="GO" id="GO:0051537">
    <property type="term" value="F:2 iron, 2 sulfur cluster binding"/>
    <property type="evidence" value="ECO:0007669"/>
    <property type="project" value="UniProtKB-KW"/>
</dbReference>
<keyword evidence="7" id="KW-1185">Reference proteome</keyword>
<dbReference type="SMART" id="SM00704">
    <property type="entry name" value="ZnF_CDGSH"/>
    <property type="match status" value="1"/>
</dbReference>
<sequence length="68" mass="7498">MTMAEVRIRLRDNGPLVVTGPVELVDAQGQAFVVEDSFALCRCGQSGKKPFCDGTHRTVEFQDQSRAK</sequence>
<dbReference type="GO" id="GO:0005737">
    <property type="term" value="C:cytoplasm"/>
    <property type="evidence" value="ECO:0007669"/>
    <property type="project" value="UniProtKB-ARBA"/>
</dbReference>
<name>A0A2K8N3K7_9BACL</name>